<feature type="domain" description="AB hydrolase-1" evidence="2">
    <location>
        <begin position="282"/>
        <end position="529"/>
    </location>
</feature>
<protein>
    <submittedName>
        <fullName evidence="3">Alpha/beta hydrolase family protein</fullName>
    </submittedName>
</protein>
<evidence type="ECO:0000313" key="4">
    <source>
        <dbReference type="Proteomes" id="UP001432180"/>
    </source>
</evidence>
<dbReference type="Gene3D" id="3.40.50.1820">
    <property type="entry name" value="alpha/beta hydrolase"/>
    <property type="match status" value="1"/>
</dbReference>
<keyword evidence="3" id="KW-0378">Hydrolase</keyword>
<dbReference type="EMBL" id="CP121472">
    <property type="protein sequence ID" value="WPL16992.1"/>
    <property type="molecule type" value="Genomic_DNA"/>
</dbReference>
<sequence>MMPCLANAIMDPQPSSKAFMREPSFGLTLAFPFLTLIAAGCQSLPSPHGNRSMNDSQLGPALAESIDVIAHSGHRSDALTRAQVRHRHLLARHLPRLLAEAKAEGSDKADPSPDSNELDQIASVVDSGGSPDGLKRAGIGVPLVVRRAARDDPNAPRFGYHLAATLVAQPDEKPDHQRQVVGQTWPVGGATAKVPEEISGETTGEAAGCCQVDLVDPRRVARVPTTTGTLPVAMDLYAPIQATRATNVAPMAAVGNLLRPGRFTDEPRIIFLQPFDANKTPVVLVHGLLSTPWVWKPLVTELLGDPRIRDCCQFWFFYYPTGQPVPLSALQLRQALDDAVARTQLNRKMILIGHSMGGILSRVQVSRLEPARAEQVFPGVSELSADNRVRQALIFVPRADVSRVVFLFVPHRGSALASNGLGALAIRLIRLPDTLLKETEYAFGQLAGHQSQRLPTSIHGLSPRSAFMRALNTTTPSVPTHSIIGNRGRGDGSRGSDGVVPVRSARLPSASSELVVPTGHGGFGHPAAVDEIKRIILMDVAQGQTRNGADTHARALAAQLENSRIR</sequence>
<evidence type="ECO:0000256" key="1">
    <source>
        <dbReference type="SAM" id="MobiDB-lite"/>
    </source>
</evidence>
<reference evidence="3 4" key="1">
    <citation type="journal article" date="2023" name="Microorganisms">
        <title>Thiorhodovibrio frisius and Trv. litoralis spp. nov., Two Novel Members from a Clade of Fastidious Purple Sulfur Bacteria That Exhibit Unique Red-Shifted Light-Harvesting Capabilities.</title>
        <authorList>
            <person name="Methner A."/>
            <person name="Kuzyk S.B."/>
            <person name="Petersen J."/>
            <person name="Bauer S."/>
            <person name="Brinkmann H."/>
            <person name="Sichau K."/>
            <person name="Wanner G."/>
            <person name="Wolf J."/>
            <person name="Neumann-Schaal M."/>
            <person name="Henke P."/>
            <person name="Tank M."/>
            <person name="Sproer C."/>
            <person name="Bunk B."/>
            <person name="Overmann J."/>
        </authorList>
    </citation>
    <scope>NUCLEOTIDE SEQUENCE [LARGE SCALE GENOMIC DNA]</scope>
    <source>
        <strain evidence="3 4">DSM 6702</strain>
    </source>
</reference>
<dbReference type="GO" id="GO:0016787">
    <property type="term" value="F:hydrolase activity"/>
    <property type="evidence" value="ECO:0007669"/>
    <property type="project" value="UniProtKB-KW"/>
</dbReference>
<name>A0ABZ0SA99_9GAMM</name>
<keyword evidence="4" id="KW-1185">Reference proteome</keyword>
<dbReference type="Pfam" id="PF12697">
    <property type="entry name" value="Abhydrolase_6"/>
    <property type="match status" value="1"/>
</dbReference>
<organism evidence="3 4">
    <name type="scientific">Thiorhodovibrio winogradskyi</name>
    <dbReference type="NCBI Taxonomy" id="77007"/>
    <lineage>
        <taxon>Bacteria</taxon>
        <taxon>Pseudomonadati</taxon>
        <taxon>Pseudomonadota</taxon>
        <taxon>Gammaproteobacteria</taxon>
        <taxon>Chromatiales</taxon>
        <taxon>Chromatiaceae</taxon>
        <taxon>Thiorhodovibrio</taxon>
    </lineage>
</organism>
<dbReference type="Proteomes" id="UP001432180">
    <property type="component" value="Chromosome"/>
</dbReference>
<dbReference type="PANTHER" id="PTHR37946:SF1">
    <property type="entry name" value="SLL1969 PROTEIN"/>
    <property type="match status" value="1"/>
</dbReference>
<dbReference type="PANTHER" id="PTHR37946">
    <property type="entry name" value="SLL1969 PROTEIN"/>
    <property type="match status" value="1"/>
</dbReference>
<dbReference type="SUPFAM" id="SSF53474">
    <property type="entry name" value="alpha/beta-Hydrolases"/>
    <property type="match status" value="1"/>
</dbReference>
<evidence type="ECO:0000259" key="2">
    <source>
        <dbReference type="Pfam" id="PF12697"/>
    </source>
</evidence>
<proteinExistence type="predicted"/>
<gene>
    <name evidence="3" type="ORF">Thiowin_01976</name>
</gene>
<feature type="region of interest" description="Disordered" evidence="1">
    <location>
        <begin position="478"/>
        <end position="501"/>
    </location>
</feature>
<dbReference type="InterPro" id="IPR000073">
    <property type="entry name" value="AB_hydrolase_1"/>
</dbReference>
<evidence type="ECO:0000313" key="3">
    <source>
        <dbReference type="EMBL" id="WPL16992.1"/>
    </source>
</evidence>
<accession>A0ABZ0SA99</accession>
<dbReference type="InterPro" id="IPR029058">
    <property type="entry name" value="AB_hydrolase_fold"/>
</dbReference>